<proteinExistence type="predicted"/>
<dbReference type="Gene3D" id="3.30.70.100">
    <property type="match status" value="2"/>
</dbReference>
<dbReference type="AlphaFoldDB" id="A0A5Q0GSI7"/>
<name>A0A5Q0GSI7_SACSY</name>
<dbReference type="KEGG" id="ssyi:EKG83_05630"/>
<reference evidence="3" key="1">
    <citation type="journal article" date="2021" name="Curr. Microbiol.">
        <title>Complete genome of nocamycin-producing strain Saccharothrix syringae NRRL B-16468 reveals the biosynthetic potential for secondary metabolites.</title>
        <authorList>
            <person name="Mo X."/>
            <person name="Yang S."/>
        </authorList>
    </citation>
    <scope>NUCLEOTIDE SEQUENCE [LARGE SCALE GENOMIC DNA]</scope>
    <source>
        <strain evidence="3">ATCC 51364 / DSM 43886 / JCM 6844 / KCTC 9398 / NBRC 14523 / NRRL B-16468 / INA 2240</strain>
    </source>
</reference>
<evidence type="ECO:0000313" key="3">
    <source>
        <dbReference type="Proteomes" id="UP000325787"/>
    </source>
</evidence>
<protein>
    <submittedName>
        <fullName evidence="2">EthD family reductase</fullName>
    </submittedName>
</protein>
<dbReference type="SUPFAM" id="SSF54909">
    <property type="entry name" value="Dimeric alpha+beta barrel"/>
    <property type="match status" value="2"/>
</dbReference>
<organism evidence="2 3">
    <name type="scientific">Saccharothrix syringae</name>
    <name type="common">Nocardiopsis syringae</name>
    <dbReference type="NCBI Taxonomy" id="103733"/>
    <lineage>
        <taxon>Bacteria</taxon>
        <taxon>Bacillati</taxon>
        <taxon>Actinomycetota</taxon>
        <taxon>Actinomycetes</taxon>
        <taxon>Pseudonocardiales</taxon>
        <taxon>Pseudonocardiaceae</taxon>
        <taxon>Saccharothrix</taxon>
    </lineage>
</organism>
<dbReference type="InterPro" id="IPR011008">
    <property type="entry name" value="Dimeric_a/b-barrel"/>
</dbReference>
<dbReference type="GO" id="GO:0016491">
    <property type="term" value="F:oxidoreductase activity"/>
    <property type="evidence" value="ECO:0007669"/>
    <property type="project" value="InterPro"/>
</dbReference>
<dbReference type="Proteomes" id="UP000325787">
    <property type="component" value="Chromosome"/>
</dbReference>
<dbReference type="InterPro" id="IPR009799">
    <property type="entry name" value="EthD_dom"/>
</dbReference>
<dbReference type="Pfam" id="PF07110">
    <property type="entry name" value="EthD"/>
    <property type="match status" value="2"/>
</dbReference>
<dbReference type="EMBL" id="CP034550">
    <property type="protein sequence ID" value="QFZ17017.1"/>
    <property type="molecule type" value="Genomic_DNA"/>
</dbReference>
<dbReference type="OrthoDB" id="5294870at2"/>
<feature type="domain" description="EthD" evidence="1">
    <location>
        <begin position="130"/>
        <end position="212"/>
    </location>
</feature>
<gene>
    <name evidence="2" type="ORF">EKG83_05630</name>
</gene>
<accession>A0A5Q0GSI7</accession>
<dbReference type="NCBIfam" id="TIGR02118">
    <property type="entry name" value="EthD family reductase"/>
    <property type="match status" value="2"/>
</dbReference>
<sequence>MIHQLIFAYPRPGMSEEEFHRYWVEEHAVRYASRIPQIRQYAVDTRVELGLDGPEPLWSGVAEIWLANEEEQLASLQTPEFLEGARLDEPRWAAFWRTLVLDTDAHVVVPGPPQRADRPGTKLFVLVKRREGMPLTEFRQYSRDAHAPLMAKVPGLRRYYQNHTRDGAYGVGEATLDCAFQLWFDDAAALRRAMRTPEFQRAMADLATFTEPRYVHTLAVRENWVIGPSENVI</sequence>
<feature type="domain" description="EthD" evidence="1">
    <location>
        <begin position="11"/>
        <end position="94"/>
    </location>
</feature>
<evidence type="ECO:0000313" key="2">
    <source>
        <dbReference type="EMBL" id="QFZ17017.1"/>
    </source>
</evidence>
<evidence type="ECO:0000259" key="1">
    <source>
        <dbReference type="Pfam" id="PF07110"/>
    </source>
</evidence>
<dbReference type="RefSeq" id="WP_033435613.1">
    <property type="nucleotide sequence ID" value="NZ_CP034550.1"/>
</dbReference>
<keyword evidence="3" id="KW-1185">Reference proteome</keyword>